<proteinExistence type="predicted"/>
<accession>A0A172ZKX7</accession>
<protein>
    <submittedName>
        <fullName evidence="2">Uncharacterized protein</fullName>
    </submittedName>
</protein>
<dbReference type="AlphaFoldDB" id="A0A172ZKX7"/>
<feature type="transmembrane region" description="Helical" evidence="1">
    <location>
        <begin position="45"/>
        <end position="64"/>
    </location>
</feature>
<keyword evidence="1" id="KW-1133">Transmembrane helix</keyword>
<name>A0A172ZKX7_9BACL</name>
<evidence type="ECO:0000313" key="2">
    <source>
        <dbReference type="EMBL" id="ANF98286.1"/>
    </source>
</evidence>
<reference evidence="2 3" key="2">
    <citation type="journal article" date="2016" name="Int. J. Syst. Evol. Microbiol.">
        <title>Paenibacillus bovis sp. nov., isolated from raw yak (Bos grunniens) milk.</title>
        <authorList>
            <person name="Gao C."/>
            <person name="Han J."/>
            <person name="Liu Z."/>
            <person name="Xu X."/>
            <person name="Hang F."/>
            <person name="Wu Z."/>
        </authorList>
    </citation>
    <scope>NUCLEOTIDE SEQUENCE [LARGE SCALE GENOMIC DNA]</scope>
    <source>
        <strain evidence="2 3">BD3526</strain>
    </source>
</reference>
<gene>
    <name evidence="2" type="ORF">AR543_21340</name>
</gene>
<sequence length="65" mass="7436">MNFWGTADISLPFYFMMFLFALIIFPLLSLGVFNFSQAKRKKGMSLLMAGLGIFLIFQAISSVWF</sequence>
<reference evidence="3" key="1">
    <citation type="submission" date="2015-10" db="EMBL/GenBank/DDBJ databases">
        <title>Genome of Paenibacillus bovis sp. nov.</title>
        <authorList>
            <person name="Wu Z."/>
            <person name="Gao C."/>
            <person name="Liu Z."/>
            <person name="Zheng H."/>
        </authorList>
    </citation>
    <scope>NUCLEOTIDE SEQUENCE [LARGE SCALE GENOMIC DNA]</scope>
    <source>
        <strain evidence="3">BD3526</strain>
    </source>
</reference>
<dbReference type="KEGG" id="pbv:AR543_21340"/>
<dbReference type="Proteomes" id="UP000078148">
    <property type="component" value="Chromosome"/>
</dbReference>
<keyword evidence="1" id="KW-0472">Membrane</keyword>
<evidence type="ECO:0000313" key="3">
    <source>
        <dbReference type="Proteomes" id="UP000078148"/>
    </source>
</evidence>
<dbReference type="RefSeq" id="WP_017814281.1">
    <property type="nucleotide sequence ID" value="NZ_CP013023.1"/>
</dbReference>
<keyword evidence="1" id="KW-0812">Transmembrane</keyword>
<feature type="transmembrane region" description="Helical" evidence="1">
    <location>
        <begin position="12"/>
        <end position="33"/>
    </location>
</feature>
<keyword evidence="3" id="KW-1185">Reference proteome</keyword>
<organism evidence="2 3">
    <name type="scientific">Paenibacillus bovis</name>
    <dbReference type="NCBI Taxonomy" id="1616788"/>
    <lineage>
        <taxon>Bacteria</taxon>
        <taxon>Bacillati</taxon>
        <taxon>Bacillota</taxon>
        <taxon>Bacilli</taxon>
        <taxon>Bacillales</taxon>
        <taxon>Paenibacillaceae</taxon>
        <taxon>Paenibacillus</taxon>
    </lineage>
</organism>
<evidence type="ECO:0000256" key="1">
    <source>
        <dbReference type="SAM" id="Phobius"/>
    </source>
</evidence>
<dbReference type="EMBL" id="CP013023">
    <property type="protein sequence ID" value="ANF98286.1"/>
    <property type="molecule type" value="Genomic_DNA"/>
</dbReference>
<dbReference type="OrthoDB" id="2680550at2"/>